<evidence type="ECO:0000313" key="2">
    <source>
        <dbReference type="Proteomes" id="UP000507470"/>
    </source>
</evidence>
<keyword evidence="2" id="KW-1185">Reference proteome</keyword>
<organism evidence="1 2">
    <name type="scientific">Mytilus coruscus</name>
    <name type="common">Sea mussel</name>
    <dbReference type="NCBI Taxonomy" id="42192"/>
    <lineage>
        <taxon>Eukaryota</taxon>
        <taxon>Metazoa</taxon>
        <taxon>Spiralia</taxon>
        <taxon>Lophotrochozoa</taxon>
        <taxon>Mollusca</taxon>
        <taxon>Bivalvia</taxon>
        <taxon>Autobranchia</taxon>
        <taxon>Pteriomorphia</taxon>
        <taxon>Mytilida</taxon>
        <taxon>Mytiloidea</taxon>
        <taxon>Mytilidae</taxon>
        <taxon>Mytilinae</taxon>
        <taxon>Mytilus</taxon>
    </lineage>
</organism>
<dbReference type="EMBL" id="CACVKT020004708">
    <property type="protein sequence ID" value="CAC5391349.1"/>
    <property type="molecule type" value="Genomic_DNA"/>
</dbReference>
<evidence type="ECO:0000313" key="1">
    <source>
        <dbReference type="EMBL" id="CAC5391349.1"/>
    </source>
</evidence>
<dbReference type="AlphaFoldDB" id="A0A6J8C8G3"/>
<name>A0A6J8C8G3_MYTCO</name>
<sequence>MDATDQKTEHVNETKIQLLMQILKKSDPKMIHIFKLLAETCKKDWVDIFKWIFGSVDHVCLNIGEVMNIACRDGAFNIIKWSLENIDIQLLDADNVTVESSGFGWVECVVLIQKHCHRYVFDVQASIVEACTYDRLHVAEWRLQNLNYQLFDLPLLLQAWRRTEWMERYFSLACKTFSIS</sequence>
<gene>
    <name evidence="1" type="ORF">MCOR_26360</name>
</gene>
<proteinExistence type="predicted"/>
<protein>
    <submittedName>
        <fullName evidence="1">Uncharacterized protein</fullName>
    </submittedName>
</protein>
<accession>A0A6J8C8G3</accession>
<dbReference type="Proteomes" id="UP000507470">
    <property type="component" value="Unassembled WGS sequence"/>
</dbReference>
<reference evidence="1 2" key="1">
    <citation type="submission" date="2020-06" db="EMBL/GenBank/DDBJ databases">
        <authorList>
            <person name="Li R."/>
            <person name="Bekaert M."/>
        </authorList>
    </citation>
    <scope>NUCLEOTIDE SEQUENCE [LARGE SCALE GENOMIC DNA]</scope>
    <source>
        <strain evidence="2">wild</strain>
    </source>
</reference>